<dbReference type="OrthoDB" id="2449818at2759"/>
<dbReference type="Gene3D" id="3.40.50.790">
    <property type="match status" value="1"/>
</dbReference>
<comment type="similarity">
    <text evidence="1">Belongs to the universal ribosomal protein uL1 family.</text>
</comment>
<sequence length="214" mass="24574">MSKLDQKYLRECIHKIVTEKKPRKFAESIELQVGLKDYDVTKDKRFQGSVKLHHIIKDYRVCIIGDAVHVEEAGKLGFDFIDADGLKKFNKNKKQLKKWAKQFKYLLASESLIKQIPKLVGPVFSKIGKFPIVLTHKESMADKASEVRSTVEFQLKKALCLGTAIANEKLSEDQIRQNILLSVNYLVSLLKKNWNNVRTVHIKSTMGEVQRIYG</sequence>
<evidence type="ECO:0000256" key="4">
    <source>
        <dbReference type="ARBA" id="ARBA00035241"/>
    </source>
</evidence>
<name>D3PIA5_LEPSM</name>
<dbReference type="FunFam" id="3.40.50.790:FF:000005">
    <property type="entry name" value="50S ribosomal protein L1"/>
    <property type="match status" value="1"/>
</dbReference>
<dbReference type="InterPro" id="IPR023674">
    <property type="entry name" value="Ribosomal_uL1-like"/>
</dbReference>
<dbReference type="AlphaFoldDB" id="D3PIA5"/>
<dbReference type="GO" id="GO:0006412">
    <property type="term" value="P:translation"/>
    <property type="evidence" value="ECO:0007669"/>
    <property type="project" value="InterPro"/>
</dbReference>
<accession>D3PIA5</accession>
<keyword evidence="2 5" id="KW-0689">Ribosomal protein</keyword>
<evidence type="ECO:0000256" key="2">
    <source>
        <dbReference type="ARBA" id="ARBA00022980"/>
    </source>
</evidence>
<dbReference type="EMBL" id="BT121361">
    <property type="protein sequence ID" value="ADD38291.1"/>
    <property type="molecule type" value="mRNA"/>
</dbReference>
<dbReference type="CDD" id="cd00403">
    <property type="entry name" value="Ribosomal_L1"/>
    <property type="match status" value="1"/>
</dbReference>
<dbReference type="GO" id="GO:0003723">
    <property type="term" value="F:RNA binding"/>
    <property type="evidence" value="ECO:0007669"/>
    <property type="project" value="InterPro"/>
</dbReference>
<reference evidence="5" key="1">
    <citation type="submission" date="2010-03" db="EMBL/GenBank/DDBJ databases">
        <title>Atlantic Lepeophtheirus salmonis ESTs and full-length cDNAs.</title>
        <authorList>
            <person name="Yasuike M."/>
            <person name="von Schalburg K."/>
            <person name="Cooper G."/>
            <person name="Leong J."/>
            <person name="Nilsen F."/>
            <person name="Jones S.R.M."/>
            <person name="Koop B.F."/>
        </authorList>
    </citation>
    <scope>NUCLEOTIDE SEQUENCE</scope>
    <source>
        <strain evidence="5">Atlantic form</strain>
        <tissue evidence="5">Mixed tissue</tissue>
    </source>
</reference>
<keyword evidence="3" id="KW-0687">Ribonucleoprotein</keyword>
<dbReference type="SUPFAM" id="SSF56808">
    <property type="entry name" value="Ribosomal protein L1"/>
    <property type="match status" value="1"/>
</dbReference>
<gene>
    <name evidence="5" type="primary">R10A3</name>
</gene>
<dbReference type="GO" id="GO:0015934">
    <property type="term" value="C:large ribosomal subunit"/>
    <property type="evidence" value="ECO:0007669"/>
    <property type="project" value="InterPro"/>
</dbReference>
<dbReference type="InterPro" id="IPR028364">
    <property type="entry name" value="Ribosomal_uL1/biogenesis"/>
</dbReference>
<dbReference type="PANTHER" id="PTHR23105">
    <property type="entry name" value="RIBOSOMAL PROTEIN L7AE FAMILY MEMBER"/>
    <property type="match status" value="1"/>
</dbReference>
<dbReference type="InterPro" id="IPR016095">
    <property type="entry name" value="Ribosomal_uL1_3-a/b-sand"/>
</dbReference>
<dbReference type="InterPro" id="IPR002143">
    <property type="entry name" value="Ribosomal_uL1"/>
</dbReference>
<evidence type="ECO:0000313" key="5">
    <source>
        <dbReference type="EMBL" id="ADD38291.1"/>
    </source>
</evidence>
<dbReference type="Gene3D" id="3.30.190.20">
    <property type="match status" value="1"/>
</dbReference>
<protein>
    <recommendedName>
        <fullName evidence="4">Large ribosomal subunit protein uL1</fullName>
    </recommendedName>
</protein>
<proteinExistence type="evidence at transcript level"/>
<organism evidence="5">
    <name type="scientific">Lepeophtheirus salmonis</name>
    <name type="common">Salmon louse</name>
    <name type="synonym">Caligus salmonis</name>
    <dbReference type="NCBI Taxonomy" id="72036"/>
    <lineage>
        <taxon>Eukaryota</taxon>
        <taxon>Metazoa</taxon>
        <taxon>Ecdysozoa</taxon>
        <taxon>Arthropoda</taxon>
        <taxon>Crustacea</taxon>
        <taxon>Multicrustacea</taxon>
        <taxon>Hexanauplia</taxon>
        <taxon>Copepoda</taxon>
        <taxon>Siphonostomatoida</taxon>
        <taxon>Caligidae</taxon>
        <taxon>Lepeophtheirus</taxon>
    </lineage>
</organism>
<evidence type="ECO:0000256" key="3">
    <source>
        <dbReference type="ARBA" id="ARBA00023274"/>
    </source>
</evidence>
<dbReference type="GO" id="GO:0003735">
    <property type="term" value="F:structural constituent of ribosome"/>
    <property type="evidence" value="ECO:0007669"/>
    <property type="project" value="InterPro"/>
</dbReference>
<evidence type="ECO:0000256" key="1">
    <source>
        <dbReference type="ARBA" id="ARBA00010531"/>
    </source>
</evidence>
<dbReference type="InterPro" id="IPR050257">
    <property type="entry name" value="eL8/uL1-like"/>
</dbReference>
<dbReference type="Pfam" id="PF00687">
    <property type="entry name" value="Ribosomal_L1"/>
    <property type="match status" value="1"/>
</dbReference>
<dbReference type="PIRSF" id="PIRSF002155">
    <property type="entry name" value="Ribosomal_L1"/>
    <property type="match status" value="1"/>
</dbReference>